<dbReference type="OrthoDB" id="2923771at2759"/>
<reference evidence="2 3" key="1">
    <citation type="submission" date="2019-03" db="EMBL/GenBank/DDBJ databases">
        <title>Sequencing 23 genomes of Wallemia ichthyophaga.</title>
        <authorList>
            <person name="Gostincar C."/>
        </authorList>
    </citation>
    <scope>NUCLEOTIDE SEQUENCE [LARGE SCALE GENOMIC DNA]</scope>
    <source>
        <strain evidence="2 3">EXF-5753</strain>
    </source>
</reference>
<evidence type="ECO:0000256" key="1">
    <source>
        <dbReference type="SAM" id="Phobius"/>
    </source>
</evidence>
<keyword evidence="1" id="KW-0472">Membrane</keyword>
<evidence type="ECO:0000313" key="2">
    <source>
        <dbReference type="EMBL" id="TIA91300.1"/>
    </source>
</evidence>
<accession>A0A4T0FSN7</accession>
<dbReference type="Proteomes" id="UP000310189">
    <property type="component" value="Unassembled WGS sequence"/>
</dbReference>
<protein>
    <recommendedName>
        <fullName evidence="4">DUF4436 domain-containing protein</fullName>
    </recommendedName>
</protein>
<gene>
    <name evidence="2" type="ORF">E3P99_01126</name>
</gene>
<dbReference type="Pfam" id="PF14494">
    <property type="entry name" value="DUF4436"/>
    <property type="match status" value="1"/>
</dbReference>
<dbReference type="EMBL" id="SPNW01000013">
    <property type="protein sequence ID" value="TIA91300.1"/>
    <property type="molecule type" value="Genomic_DNA"/>
</dbReference>
<keyword evidence="1" id="KW-1133">Transmembrane helix</keyword>
<proteinExistence type="predicted"/>
<feature type="transmembrane region" description="Helical" evidence="1">
    <location>
        <begin position="85"/>
        <end position="106"/>
    </location>
</feature>
<evidence type="ECO:0000313" key="3">
    <source>
        <dbReference type="Proteomes" id="UP000310189"/>
    </source>
</evidence>
<dbReference type="AlphaFoldDB" id="A0A4T0FSN7"/>
<sequence>MNYAQEPALASNSSISLNDAPPLLRSYSNGSSQSKQPMLYRADTNAITVTNATNATNVTEKRSIRTARKVKTWYDTFHEWRYTPLALILAVVLLIFFSALGSYLGYRSSVQVEKGDGIGADLGEMEAGIALYGSVTDVDIDEKKLEMRFTFSGCGPNYTEGAETASDCGVLSRNISTYINENATLSKFESQAEVDHEAVFLREGAVGTYEPDSVIWSRKPSDMSTLELTFTPSFDVEIPFDWTESRSSLKSDPTSYPFDEYSAYITFLAWDAGTNVSEPDLGHFSAISFVRTSGTFPNYVISSVDYATLENDVRRTIKITIRRSNAVRAFAISIIVMLWALTIAIVWAAVVAVIYRRPVMGETYVVTSAALFAIPEVRDKLPAAPAFGIFADALGYFLILPLTAAATAALLFCMIYPPKNDPKRNHA</sequence>
<organism evidence="2 3">
    <name type="scientific">Wallemia hederae</name>
    <dbReference type="NCBI Taxonomy" id="1540922"/>
    <lineage>
        <taxon>Eukaryota</taxon>
        <taxon>Fungi</taxon>
        <taxon>Dikarya</taxon>
        <taxon>Basidiomycota</taxon>
        <taxon>Wallemiomycotina</taxon>
        <taxon>Wallemiomycetes</taxon>
        <taxon>Wallemiales</taxon>
        <taxon>Wallemiaceae</taxon>
        <taxon>Wallemia</taxon>
    </lineage>
</organism>
<dbReference type="InterPro" id="IPR027948">
    <property type="entry name" value="DUF4436"/>
</dbReference>
<keyword evidence="3" id="KW-1185">Reference proteome</keyword>
<evidence type="ECO:0008006" key="4">
    <source>
        <dbReference type="Google" id="ProtNLM"/>
    </source>
</evidence>
<feature type="transmembrane region" description="Helical" evidence="1">
    <location>
        <begin position="394"/>
        <end position="416"/>
    </location>
</feature>
<name>A0A4T0FSN7_9BASI</name>
<keyword evidence="1" id="KW-0812">Transmembrane</keyword>
<feature type="transmembrane region" description="Helical" evidence="1">
    <location>
        <begin position="329"/>
        <end position="355"/>
    </location>
</feature>
<comment type="caution">
    <text evidence="2">The sequence shown here is derived from an EMBL/GenBank/DDBJ whole genome shotgun (WGS) entry which is preliminary data.</text>
</comment>